<accession>A0ACB9KP04</accession>
<reference evidence="1 2" key="1">
    <citation type="journal article" date="2022" name="DNA Res.">
        <title>Chromosomal-level genome assembly of the orchid tree Bauhinia variegata (Leguminosae; Cercidoideae) supports the allotetraploid origin hypothesis of Bauhinia.</title>
        <authorList>
            <person name="Zhong Y."/>
            <person name="Chen Y."/>
            <person name="Zheng D."/>
            <person name="Pang J."/>
            <person name="Liu Y."/>
            <person name="Luo S."/>
            <person name="Meng S."/>
            <person name="Qian L."/>
            <person name="Wei D."/>
            <person name="Dai S."/>
            <person name="Zhou R."/>
        </authorList>
    </citation>
    <scope>NUCLEOTIDE SEQUENCE [LARGE SCALE GENOMIC DNA]</scope>
    <source>
        <strain evidence="1">BV-YZ2020</strain>
    </source>
</reference>
<dbReference type="EMBL" id="CM039438">
    <property type="protein sequence ID" value="KAI4299035.1"/>
    <property type="molecule type" value="Genomic_DNA"/>
</dbReference>
<evidence type="ECO:0000313" key="1">
    <source>
        <dbReference type="EMBL" id="KAI4299035.1"/>
    </source>
</evidence>
<protein>
    <submittedName>
        <fullName evidence="1">Uncharacterized protein</fullName>
    </submittedName>
</protein>
<gene>
    <name evidence="1" type="ORF">L6164_032530</name>
</gene>
<dbReference type="Proteomes" id="UP000828941">
    <property type="component" value="Chromosome 13"/>
</dbReference>
<proteinExistence type="predicted"/>
<comment type="caution">
    <text evidence="1">The sequence shown here is derived from an EMBL/GenBank/DDBJ whole genome shotgun (WGS) entry which is preliminary data.</text>
</comment>
<sequence length="74" mass="8744">MVLSSPDRRKRREPDCRFHLCKSCADFSHLEKGLLLITIWRFDRLLYHEVQGGDLSSALEHFLLIYLLLYAHSI</sequence>
<organism evidence="1 2">
    <name type="scientific">Bauhinia variegata</name>
    <name type="common">Purple orchid tree</name>
    <name type="synonym">Phanera variegata</name>
    <dbReference type="NCBI Taxonomy" id="167791"/>
    <lineage>
        <taxon>Eukaryota</taxon>
        <taxon>Viridiplantae</taxon>
        <taxon>Streptophyta</taxon>
        <taxon>Embryophyta</taxon>
        <taxon>Tracheophyta</taxon>
        <taxon>Spermatophyta</taxon>
        <taxon>Magnoliopsida</taxon>
        <taxon>eudicotyledons</taxon>
        <taxon>Gunneridae</taxon>
        <taxon>Pentapetalae</taxon>
        <taxon>rosids</taxon>
        <taxon>fabids</taxon>
        <taxon>Fabales</taxon>
        <taxon>Fabaceae</taxon>
        <taxon>Cercidoideae</taxon>
        <taxon>Cercideae</taxon>
        <taxon>Bauhiniinae</taxon>
        <taxon>Bauhinia</taxon>
    </lineage>
</organism>
<name>A0ACB9KP04_BAUVA</name>
<keyword evidence="2" id="KW-1185">Reference proteome</keyword>
<evidence type="ECO:0000313" key="2">
    <source>
        <dbReference type="Proteomes" id="UP000828941"/>
    </source>
</evidence>